<dbReference type="Proteomes" id="UP000321298">
    <property type="component" value="Chromosome"/>
</dbReference>
<reference evidence="13 14" key="1">
    <citation type="submission" date="2019-06" db="EMBL/GenBank/DDBJ databases">
        <title>Genome analyses of bacteria isolated from kimchi.</title>
        <authorList>
            <person name="Lee S."/>
            <person name="Ahn S."/>
            <person name="Roh S."/>
        </authorList>
    </citation>
    <scope>NUCLEOTIDE SEQUENCE [LARGE SCALE GENOMIC DNA]</scope>
    <source>
        <strain evidence="13 14">CBA3625</strain>
    </source>
</reference>
<evidence type="ECO:0000256" key="7">
    <source>
        <dbReference type="ARBA" id="ARBA00022833"/>
    </source>
</evidence>
<dbReference type="PROSITE" id="PS51721">
    <property type="entry name" value="G_CP"/>
    <property type="match status" value="1"/>
</dbReference>
<keyword evidence="3 10" id="KW-0479">Metal-binding</keyword>
<dbReference type="HAMAP" id="MF_01820">
    <property type="entry name" value="GTPase_RsgA"/>
    <property type="match status" value="1"/>
</dbReference>
<dbReference type="GO" id="GO:0005525">
    <property type="term" value="F:GTP binding"/>
    <property type="evidence" value="ECO:0007669"/>
    <property type="project" value="UniProtKB-UniRule"/>
</dbReference>
<feature type="domain" description="CP-type G" evidence="12">
    <location>
        <begin position="90"/>
        <end position="245"/>
    </location>
</feature>
<dbReference type="EC" id="3.6.1.-" evidence="10"/>
<comment type="similarity">
    <text evidence="10">Belongs to the TRAFAC class YlqF/YawG GTPase family. RsgA subfamily.</text>
</comment>
<evidence type="ECO:0000256" key="4">
    <source>
        <dbReference type="ARBA" id="ARBA00022730"/>
    </source>
</evidence>
<dbReference type="RefSeq" id="WP_051660638.1">
    <property type="nucleotide sequence ID" value="NZ_JMEA01000003.1"/>
</dbReference>
<comment type="subcellular location">
    <subcellularLocation>
        <location evidence="10">Cytoplasm</location>
    </subcellularLocation>
</comment>
<accession>A0AAP9JBB7</accession>
<feature type="binding site" evidence="10">
    <location>
        <begin position="187"/>
        <end position="195"/>
    </location>
    <ligand>
        <name>GTP</name>
        <dbReference type="ChEBI" id="CHEBI:37565"/>
    </ligand>
</feature>
<feature type="binding site" evidence="10">
    <location>
        <position position="266"/>
    </location>
    <ligand>
        <name>Zn(2+)</name>
        <dbReference type="ChEBI" id="CHEBI:29105"/>
    </ligand>
</feature>
<keyword evidence="9 10" id="KW-0342">GTP-binding</keyword>
<dbReference type="GO" id="GO:0042274">
    <property type="term" value="P:ribosomal small subunit biogenesis"/>
    <property type="evidence" value="ECO:0007669"/>
    <property type="project" value="UniProtKB-UniRule"/>
</dbReference>
<dbReference type="PROSITE" id="PS50936">
    <property type="entry name" value="ENGC_GTPASE"/>
    <property type="match status" value="1"/>
</dbReference>
<evidence type="ECO:0000259" key="12">
    <source>
        <dbReference type="PROSITE" id="PS51721"/>
    </source>
</evidence>
<feature type="binding site" evidence="10">
    <location>
        <position position="279"/>
    </location>
    <ligand>
        <name>Zn(2+)</name>
        <dbReference type="ChEBI" id="CHEBI:29105"/>
    </ligand>
</feature>
<protein>
    <recommendedName>
        <fullName evidence="10">Small ribosomal subunit biogenesis GTPase RsgA</fullName>
        <ecNumber evidence="10">3.6.1.-</ecNumber>
    </recommendedName>
</protein>
<organism evidence="13 14">
    <name type="scientific">Leuconostoc lactis</name>
    <dbReference type="NCBI Taxonomy" id="1246"/>
    <lineage>
        <taxon>Bacteria</taxon>
        <taxon>Bacillati</taxon>
        <taxon>Bacillota</taxon>
        <taxon>Bacilli</taxon>
        <taxon>Lactobacillales</taxon>
        <taxon>Lactobacillaceae</taxon>
        <taxon>Leuconostoc</taxon>
    </lineage>
</organism>
<evidence type="ECO:0000256" key="2">
    <source>
        <dbReference type="ARBA" id="ARBA00022517"/>
    </source>
</evidence>
<evidence type="ECO:0000259" key="11">
    <source>
        <dbReference type="PROSITE" id="PS50936"/>
    </source>
</evidence>
<gene>
    <name evidence="10 13" type="primary">rsgA</name>
    <name evidence="13" type="ORF">FGL83_08600</name>
</gene>
<keyword evidence="1 10" id="KW-0963">Cytoplasm</keyword>
<dbReference type="Gene3D" id="3.40.50.300">
    <property type="entry name" value="P-loop containing nucleotide triphosphate hydrolases"/>
    <property type="match status" value="1"/>
</dbReference>
<dbReference type="SUPFAM" id="SSF52540">
    <property type="entry name" value="P-loop containing nucleoside triphosphate hydrolases"/>
    <property type="match status" value="1"/>
</dbReference>
<dbReference type="PANTHER" id="PTHR32120:SF10">
    <property type="entry name" value="SMALL RIBOSOMAL SUBUNIT BIOGENESIS GTPASE RSGA"/>
    <property type="match status" value="1"/>
</dbReference>
<keyword evidence="8 10" id="KW-0694">RNA-binding</keyword>
<evidence type="ECO:0000256" key="5">
    <source>
        <dbReference type="ARBA" id="ARBA00022741"/>
    </source>
</evidence>
<dbReference type="InterPro" id="IPR004881">
    <property type="entry name" value="Ribosome_biogen_GTPase_RsgA"/>
</dbReference>
<keyword evidence="7 10" id="KW-0862">Zinc</keyword>
<evidence type="ECO:0000256" key="8">
    <source>
        <dbReference type="ARBA" id="ARBA00022884"/>
    </source>
</evidence>
<dbReference type="InterPro" id="IPR027417">
    <property type="entry name" value="P-loop_NTPase"/>
</dbReference>
<dbReference type="GO" id="GO:0005737">
    <property type="term" value="C:cytoplasm"/>
    <property type="evidence" value="ECO:0007669"/>
    <property type="project" value="UniProtKB-SubCell"/>
</dbReference>
<proteinExistence type="inferred from homology"/>
<evidence type="ECO:0000256" key="9">
    <source>
        <dbReference type="ARBA" id="ARBA00023134"/>
    </source>
</evidence>
<dbReference type="PANTHER" id="PTHR32120">
    <property type="entry name" value="SMALL RIBOSOMAL SUBUNIT BIOGENESIS GTPASE RSGA"/>
    <property type="match status" value="1"/>
</dbReference>
<feature type="binding site" evidence="10">
    <location>
        <position position="271"/>
    </location>
    <ligand>
        <name>Zn(2+)</name>
        <dbReference type="ChEBI" id="CHEBI:29105"/>
    </ligand>
</feature>
<dbReference type="InterPro" id="IPR030378">
    <property type="entry name" value="G_CP_dom"/>
</dbReference>
<dbReference type="CDD" id="cd01854">
    <property type="entry name" value="YjeQ_EngC"/>
    <property type="match status" value="1"/>
</dbReference>
<name>A0AAP9JBB7_LEULA</name>
<keyword evidence="5 10" id="KW-0547">Nucleotide-binding</keyword>
<dbReference type="AlphaFoldDB" id="A0AAP9JBB7"/>
<dbReference type="GO" id="GO:0019843">
    <property type="term" value="F:rRNA binding"/>
    <property type="evidence" value="ECO:0007669"/>
    <property type="project" value="UniProtKB-KW"/>
</dbReference>
<evidence type="ECO:0000313" key="13">
    <source>
        <dbReference type="EMBL" id="QEA44720.1"/>
    </source>
</evidence>
<comment type="cofactor">
    <cofactor evidence="10">
        <name>Zn(2+)</name>
        <dbReference type="ChEBI" id="CHEBI:29105"/>
    </cofactor>
    <text evidence="10">Binds 1 zinc ion per subunit.</text>
</comment>
<dbReference type="InterPro" id="IPR010914">
    <property type="entry name" value="RsgA_GTPase_dom"/>
</dbReference>
<feature type="binding site" evidence="10">
    <location>
        <position position="273"/>
    </location>
    <ligand>
        <name>Zn(2+)</name>
        <dbReference type="ChEBI" id="CHEBI:29105"/>
    </ligand>
</feature>
<keyword evidence="4 10" id="KW-0699">rRNA-binding</keyword>
<sequence length="347" mass="38864">MLEKSSTTFFATVVSQNHDLYTVAKHHALANDVLLAKISGQFAYNISTSLSYPVVGDIVAITHSPFDKIAIIHRVCPRKSLLSRVTSGSSHTVQPIAANIDIVFVTTSLDQNFNLSRIERYLSVAWESGAQPAIILTKADLVVDLENKMAALKQIAKSLPIFVTDSHEFASLKHFLLAQPQTVVFIGSSGVGKSTLINNLLGYEAMQTKQVRMRDHKGKHATTHRQLFQLENGSQIIDTPGMRELQIDVGNTEETFEDIALLAQNCRYKNCQHHGEPDCAIFSAIASGRLSQKRFDNYQKILRENKYTQMSASEIAEDKFNRYFGSKSEAKRVRNLKKNRQKGYGRF</sequence>
<feature type="domain" description="EngC GTPase" evidence="11">
    <location>
        <begin position="98"/>
        <end position="243"/>
    </location>
</feature>
<evidence type="ECO:0000256" key="1">
    <source>
        <dbReference type="ARBA" id="ARBA00022490"/>
    </source>
</evidence>
<evidence type="ECO:0000256" key="6">
    <source>
        <dbReference type="ARBA" id="ARBA00022801"/>
    </source>
</evidence>
<dbReference type="GO" id="GO:0003924">
    <property type="term" value="F:GTPase activity"/>
    <property type="evidence" value="ECO:0007669"/>
    <property type="project" value="UniProtKB-UniRule"/>
</dbReference>
<keyword evidence="2 10" id="KW-0690">Ribosome biogenesis</keyword>
<evidence type="ECO:0000256" key="3">
    <source>
        <dbReference type="ARBA" id="ARBA00022723"/>
    </source>
</evidence>
<dbReference type="Pfam" id="PF03193">
    <property type="entry name" value="RsgA_GTPase"/>
    <property type="match status" value="1"/>
</dbReference>
<keyword evidence="14" id="KW-1185">Reference proteome</keyword>
<keyword evidence="6 10" id="KW-0378">Hydrolase</keyword>
<dbReference type="NCBIfam" id="TIGR00157">
    <property type="entry name" value="ribosome small subunit-dependent GTPase A"/>
    <property type="match status" value="1"/>
</dbReference>
<dbReference type="EMBL" id="CP042387">
    <property type="protein sequence ID" value="QEA44720.1"/>
    <property type="molecule type" value="Genomic_DNA"/>
</dbReference>
<evidence type="ECO:0000313" key="14">
    <source>
        <dbReference type="Proteomes" id="UP000321298"/>
    </source>
</evidence>
<comment type="subunit">
    <text evidence="10">Monomer. Associates with 30S ribosomal subunit, binds 16S rRNA.</text>
</comment>
<comment type="function">
    <text evidence="10">One of several proteins that assist in the late maturation steps of the functional core of the 30S ribosomal subunit. Helps release RbfA from mature subunits. May play a role in the assembly of ribosomal proteins into the subunit. Circularly permuted GTPase that catalyzes slow GTP hydrolysis, GTPase activity is stimulated by the 30S ribosomal subunit.</text>
</comment>
<dbReference type="GO" id="GO:0046872">
    <property type="term" value="F:metal ion binding"/>
    <property type="evidence" value="ECO:0007669"/>
    <property type="project" value="UniProtKB-KW"/>
</dbReference>
<feature type="binding site" evidence="10">
    <location>
        <begin position="137"/>
        <end position="140"/>
    </location>
    <ligand>
        <name>GTP</name>
        <dbReference type="ChEBI" id="CHEBI:37565"/>
    </ligand>
</feature>
<evidence type="ECO:0000256" key="10">
    <source>
        <dbReference type="HAMAP-Rule" id="MF_01820"/>
    </source>
</evidence>
<dbReference type="Gene3D" id="1.10.40.50">
    <property type="entry name" value="Probable gtpase engc, domain 3"/>
    <property type="match status" value="1"/>
</dbReference>